<dbReference type="GO" id="GO:0004497">
    <property type="term" value="F:monooxygenase activity"/>
    <property type="evidence" value="ECO:0007669"/>
    <property type="project" value="UniProtKB-KW"/>
</dbReference>
<dbReference type="Gene3D" id="3.20.20.30">
    <property type="entry name" value="Luciferase-like domain"/>
    <property type="match status" value="1"/>
</dbReference>
<protein>
    <recommendedName>
        <fullName evidence="3">Luciferase-like domain-containing protein</fullName>
    </recommendedName>
</protein>
<evidence type="ECO:0000259" key="3">
    <source>
        <dbReference type="Pfam" id="PF00296"/>
    </source>
</evidence>
<dbReference type="InterPro" id="IPR036661">
    <property type="entry name" value="Luciferase-like_sf"/>
</dbReference>
<evidence type="ECO:0000313" key="4">
    <source>
        <dbReference type="EMBL" id="CAA9582320.1"/>
    </source>
</evidence>
<accession>A0A6J4VT29</accession>
<dbReference type="GO" id="GO:0016705">
    <property type="term" value="F:oxidoreductase activity, acting on paired donors, with incorporation or reduction of molecular oxygen"/>
    <property type="evidence" value="ECO:0007669"/>
    <property type="project" value="InterPro"/>
</dbReference>
<keyword evidence="2" id="KW-0503">Monooxygenase</keyword>
<feature type="domain" description="Luciferase-like" evidence="3">
    <location>
        <begin position="40"/>
        <end position="323"/>
    </location>
</feature>
<dbReference type="EMBL" id="CADCWJ010000770">
    <property type="protein sequence ID" value="CAA9582320.1"/>
    <property type="molecule type" value="Genomic_DNA"/>
</dbReference>
<dbReference type="Pfam" id="PF00296">
    <property type="entry name" value="Bac_luciferase"/>
    <property type="match status" value="1"/>
</dbReference>
<dbReference type="GO" id="GO:0005829">
    <property type="term" value="C:cytosol"/>
    <property type="evidence" value="ECO:0007669"/>
    <property type="project" value="TreeGrafter"/>
</dbReference>
<dbReference type="InterPro" id="IPR011251">
    <property type="entry name" value="Luciferase-like_dom"/>
</dbReference>
<gene>
    <name evidence="4" type="ORF">AVDCRST_MAG87-3513</name>
</gene>
<dbReference type="PANTHER" id="PTHR30137">
    <property type="entry name" value="LUCIFERASE-LIKE MONOOXYGENASE"/>
    <property type="match status" value="1"/>
</dbReference>
<proteinExistence type="predicted"/>
<evidence type="ECO:0000256" key="1">
    <source>
        <dbReference type="ARBA" id="ARBA00023002"/>
    </source>
</evidence>
<dbReference type="PANTHER" id="PTHR30137:SF8">
    <property type="entry name" value="BLR5498 PROTEIN"/>
    <property type="match status" value="1"/>
</dbReference>
<sequence length="366" mass="39832">MVESDRTPGDGFAAARSAPRIGLFDIMQMDPITGHDPGEMYRTRLDDLALADELGLSVAFTAERHFLQTYACPSATTWLAAASQRTSRIRLGVLAYTLPIRAPVQLAEEIAVLDWLSNGRIEIGMGLGHRVEELSALGVDPAERVSLFQQRLALLRGLWSGGEVSFERDDVRLRKVTIAPLPVQAPHPPLWFAGTDPGAAHWMGAQGMGLAVGFKSTNELQPAVAAFIAGRAIRTPEVIASEPPHRSGSIALMRSVVVGESEDRVRSEITDDLVRISERMDRNGGTPSERRESARHQIDAMIRNEVMFAGSPEQVADGILRAQSGIPFDLLLANVYAMGASRERIRTSIRLLAGPVTEQCRQAILA</sequence>
<name>A0A6J4VT29_9BACT</name>
<evidence type="ECO:0000256" key="2">
    <source>
        <dbReference type="ARBA" id="ARBA00023033"/>
    </source>
</evidence>
<dbReference type="InterPro" id="IPR050766">
    <property type="entry name" value="Bact_Lucif_Oxidored"/>
</dbReference>
<organism evidence="4">
    <name type="scientific">uncultured Thermomicrobiales bacterium</name>
    <dbReference type="NCBI Taxonomy" id="1645740"/>
    <lineage>
        <taxon>Bacteria</taxon>
        <taxon>Pseudomonadati</taxon>
        <taxon>Thermomicrobiota</taxon>
        <taxon>Thermomicrobia</taxon>
        <taxon>Thermomicrobiales</taxon>
        <taxon>environmental samples</taxon>
    </lineage>
</organism>
<dbReference type="AlphaFoldDB" id="A0A6J4VT29"/>
<reference evidence="4" key="1">
    <citation type="submission" date="2020-02" db="EMBL/GenBank/DDBJ databases">
        <authorList>
            <person name="Meier V. D."/>
        </authorList>
    </citation>
    <scope>NUCLEOTIDE SEQUENCE</scope>
    <source>
        <strain evidence="4">AVDCRST_MAG87</strain>
    </source>
</reference>
<dbReference type="SUPFAM" id="SSF51679">
    <property type="entry name" value="Bacterial luciferase-like"/>
    <property type="match status" value="1"/>
</dbReference>
<keyword evidence="1" id="KW-0560">Oxidoreductase</keyword>